<organism evidence="2">
    <name type="scientific">marine sediment metagenome</name>
    <dbReference type="NCBI Taxonomy" id="412755"/>
    <lineage>
        <taxon>unclassified sequences</taxon>
        <taxon>metagenomes</taxon>
        <taxon>ecological metagenomes</taxon>
    </lineage>
</organism>
<protein>
    <recommendedName>
        <fullName evidence="1">Endonuclease GajA/Old nuclease/RecF-like AAA domain-containing protein</fullName>
    </recommendedName>
</protein>
<dbReference type="Gene3D" id="3.40.50.300">
    <property type="entry name" value="P-loop containing nucleotide triphosphate hydrolases"/>
    <property type="match status" value="1"/>
</dbReference>
<accession>X1GTC2</accession>
<name>X1GTC2_9ZZZZ</name>
<dbReference type="PANTHER" id="PTHR43581:SF4">
    <property type="entry name" value="ATP_GTP PHOSPHATASE"/>
    <property type="match status" value="1"/>
</dbReference>
<proteinExistence type="predicted"/>
<dbReference type="Pfam" id="PF13175">
    <property type="entry name" value="AAA_15"/>
    <property type="match status" value="1"/>
</dbReference>
<dbReference type="InterPro" id="IPR041685">
    <property type="entry name" value="AAA_GajA/Old/RecF-like"/>
</dbReference>
<feature type="non-terminal residue" evidence="2">
    <location>
        <position position="1"/>
    </location>
</feature>
<comment type="caution">
    <text evidence="2">The sequence shown here is derived from an EMBL/GenBank/DDBJ whole genome shotgun (WGS) entry which is preliminary data.</text>
</comment>
<dbReference type="PANTHER" id="PTHR43581">
    <property type="entry name" value="ATP/GTP PHOSPHATASE"/>
    <property type="match status" value="1"/>
</dbReference>
<sequence length="311" mass="36258">IKIQNFRSIYNETLYCKDLTVLVGANGSGKSSFLQALDIFYNSNARVSDQDFYNRDTSTSIIITVTFDNLTENEKKLFSKYIDNKAFTVEKVVSWSNGKITQKYHGTTFINTKFNEFREASRAELRKQYNKLRENEYKELPEYTNKTEAENHLQEWENSHPQQCTRQQVETQFFGFKEVGKANLERYTRFILVPAVRDASDDASETKGSPLSEMMDLVVRSILIQKQEFVDFQEDIQKKYKQVMDPEKIDELRFLEKELSDILAIYIPDTSVKLSWILRGTFNIPPPLANVQLIEDEYLSSVERTGHGLQR</sequence>
<dbReference type="SUPFAM" id="SSF52540">
    <property type="entry name" value="P-loop containing nucleoside triphosphate hydrolases"/>
    <property type="match status" value="1"/>
</dbReference>
<dbReference type="InterPro" id="IPR051396">
    <property type="entry name" value="Bact_Antivir_Def_Nuclease"/>
</dbReference>
<gene>
    <name evidence="2" type="ORF">S03H2_27397</name>
</gene>
<dbReference type="AlphaFoldDB" id="X1GTC2"/>
<feature type="domain" description="Endonuclease GajA/Old nuclease/RecF-like AAA" evidence="1">
    <location>
        <begin position="1"/>
        <end position="311"/>
    </location>
</feature>
<evidence type="ECO:0000313" key="2">
    <source>
        <dbReference type="EMBL" id="GAH61146.1"/>
    </source>
</evidence>
<feature type="non-terminal residue" evidence="2">
    <location>
        <position position="311"/>
    </location>
</feature>
<reference evidence="2" key="1">
    <citation type="journal article" date="2014" name="Front. Microbiol.">
        <title>High frequency of phylogenetically diverse reductive dehalogenase-homologous genes in deep subseafloor sedimentary metagenomes.</title>
        <authorList>
            <person name="Kawai M."/>
            <person name="Futagami T."/>
            <person name="Toyoda A."/>
            <person name="Takaki Y."/>
            <person name="Nishi S."/>
            <person name="Hori S."/>
            <person name="Arai W."/>
            <person name="Tsubouchi T."/>
            <person name="Morono Y."/>
            <person name="Uchiyama I."/>
            <person name="Ito T."/>
            <person name="Fujiyama A."/>
            <person name="Inagaki F."/>
            <person name="Takami H."/>
        </authorList>
    </citation>
    <scope>NUCLEOTIDE SEQUENCE</scope>
    <source>
        <strain evidence="2">Expedition CK06-06</strain>
    </source>
</reference>
<dbReference type="EMBL" id="BARU01016487">
    <property type="protein sequence ID" value="GAH61146.1"/>
    <property type="molecule type" value="Genomic_DNA"/>
</dbReference>
<evidence type="ECO:0000259" key="1">
    <source>
        <dbReference type="Pfam" id="PF13175"/>
    </source>
</evidence>
<dbReference type="InterPro" id="IPR027417">
    <property type="entry name" value="P-loop_NTPase"/>
</dbReference>